<gene>
    <name evidence="1" type="ORF">M407DRAFT_232020</name>
</gene>
<dbReference type="AlphaFoldDB" id="A0A0C3QKH3"/>
<dbReference type="HOGENOM" id="CLU_021164_5_0_1"/>
<dbReference type="STRING" id="1051891.A0A0C3QKH3"/>
<keyword evidence="2" id="KW-1185">Reference proteome</keyword>
<reference evidence="1 2" key="1">
    <citation type="submission" date="2014-04" db="EMBL/GenBank/DDBJ databases">
        <authorList>
            <consortium name="DOE Joint Genome Institute"/>
            <person name="Kuo A."/>
            <person name="Girlanda M."/>
            <person name="Perotto S."/>
            <person name="Kohler A."/>
            <person name="Nagy L.G."/>
            <person name="Floudas D."/>
            <person name="Copeland A."/>
            <person name="Barry K.W."/>
            <person name="Cichocki N."/>
            <person name="Veneault-Fourrey C."/>
            <person name="LaButti K."/>
            <person name="Lindquist E.A."/>
            <person name="Lipzen A."/>
            <person name="Lundell T."/>
            <person name="Morin E."/>
            <person name="Murat C."/>
            <person name="Sun H."/>
            <person name="Tunlid A."/>
            <person name="Henrissat B."/>
            <person name="Grigoriev I.V."/>
            <person name="Hibbett D.S."/>
            <person name="Martin F."/>
            <person name="Nordberg H.P."/>
            <person name="Cantor M.N."/>
            <person name="Hua S.X."/>
        </authorList>
    </citation>
    <scope>NUCLEOTIDE SEQUENCE [LARGE SCALE GENOMIC DNA]</scope>
    <source>
        <strain evidence="1 2">MUT 4182</strain>
    </source>
</reference>
<dbReference type="OrthoDB" id="2447803at2759"/>
<evidence type="ECO:0000313" key="1">
    <source>
        <dbReference type="EMBL" id="KIO27846.1"/>
    </source>
</evidence>
<evidence type="ECO:0000313" key="2">
    <source>
        <dbReference type="Proteomes" id="UP000054248"/>
    </source>
</evidence>
<dbReference type="InterPro" id="IPR032675">
    <property type="entry name" value="LRR_dom_sf"/>
</dbReference>
<dbReference type="Gene3D" id="3.80.10.10">
    <property type="entry name" value="Ribonuclease Inhibitor"/>
    <property type="match status" value="1"/>
</dbReference>
<organism evidence="1 2">
    <name type="scientific">Tulasnella calospora MUT 4182</name>
    <dbReference type="NCBI Taxonomy" id="1051891"/>
    <lineage>
        <taxon>Eukaryota</taxon>
        <taxon>Fungi</taxon>
        <taxon>Dikarya</taxon>
        <taxon>Basidiomycota</taxon>
        <taxon>Agaricomycotina</taxon>
        <taxon>Agaricomycetes</taxon>
        <taxon>Cantharellales</taxon>
        <taxon>Tulasnellaceae</taxon>
        <taxon>Tulasnella</taxon>
    </lineage>
</organism>
<name>A0A0C3QKH3_9AGAM</name>
<evidence type="ECO:0008006" key="3">
    <source>
        <dbReference type="Google" id="ProtNLM"/>
    </source>
</evidence>
<accession>A0A0C3QKH3</accession>
<reference evidence="2" key="2">
    <citation type="submission" date="2015-01" db="EMBL/GenBank/DDBJ databases">
        <title>Evolutionary Origins and Diversification of the Mycorrhizal Mutualists.</title>
        <authorList>
            <consortium name="DOE Joint Genome Institute"/>
            <consortium name="Mycorrhizal Genomics Consortium"/>
            <person name="Kohler A."/>
            <person name="Kuo A."/>
            <person name="Nagy L.G."/>
            <person name="Floudas D."/>
            <person name="Copeland A."/>
            <person name="Barry K.W."/>
            <person name="Cichocki N."/>
            <person name="Veneault-Fourrey C."/>
            <person name="LaButti K."/>
            <person name="Lindquist E.A."/>
            <person name="Lipzen A."/>
            <person name="Lundell T."/>
            <person name="Morin E."/>
            <person name="Murat C."/>
            <person name="Riley R."/>
            <person name="Ohm R."/>
            <person name="Sun H."/>
            <person name="Tunlid A."/>
            <person name="Henrissat B."/>
            <person name="Grigoriev I.V."/>
            <person name="Hibbett D.S."/>
            <person name="Martin F."/>
        </authorList>
    </citation>
    <scope>NUCLEOTIDE SEQUENCE [LARGE SCALE GENOMIC DNA]</scope>
    <source>
        <strain evidence="2">MUT 4182</strain>
    </source>
</reference>
<dbReference type="Proteomes" id="UP000054248">
    <property type="component" value="Unassembled WGS sequence"/>
</dbReference>
<sequence>MEPNKLDGMPKEGFVRGPSTRASSARVCKYWSQLALDSLWEDLNSLMPLLNLLLGPLIKDGSSGHYYLIVRNLLLTGSVCGGISAMLIGHDGASTPLGFADSNARLWKADILPNLRELHCIIERDCVALSTLALTPSYLKKLTLLLQRGVSKDIVEQLLKLLVYRTPDLTDLVFRTTHLREVDIGGRLRNWLTTPTKLERITLPQFYLTNTTIQTLSQLISLETIALDADPAIPHSDSPKGAFPIEDSGFHSLFDLHIDLPLPVGSTGLGAPGLFGRLQILTISERRFLSNKDLRISLQAIGSSCPRVVKFYLNLFTDRSATTEPILFDSIQPIFRLRLQTLIVHHDYPICLRKENVEKMGRYWGQLQQLSLCPDPRAYTLTEQPHCTPLSLLPAFAQHPPNLQSLALFLDKQSVPSYNGDLLPPHQLEQLTALSTGTSWVPGGNPYVVGHCIGAICPRIETLSSLPCKWRVQNDLENESVRQGDWAAVEVLVKLVGLSSQTMKKRLESAEKRR</sequence>
<proteinExistence type="predicted"/>
<dbReference type="EMBL" id="KN823002">
    <property type="protein sequence ID" value="KIO27846.1"/>
    <property type="molecule type" value="Genomic_DNA"/>
</dbReference>
<protein>
    <recommendedName>
        <fullName evidence="3">F-box domain-containing protein</fullName>
    </recommendedName>
</protein>